<accession>A0A8J6NKY0</accession>
<name>A0A8J6NKY0_9CHLR</name>
<dbReference type="EMBL" id="JACNJN010000080">
    <property type="protein sequence ID" value="MBC8334810.1"/>
    <property type="molecule type" value="Genomic_DNA"/>
</dbReference>
<reference evidence="2 3" key="1">
    <citation type="submission" date="2020-08" db="EMBL/GenBank/DDBJ databases">
        <title>Bridging the membrane lipid divide: bacteria of the FCB group superphylum have the potential to synthesize archaeal ether lipids.</title>
        <authorList>
            <person name="Villanueva L."/>
            <person name="Von Meijenfeldt F.A.B."/>
            <person name="Westbye A.B."/>
            <person name="Yadav S."/>
            <person name="Hopmans E.C."/>
            <person name="Dutilh B.E."/>
            <person name="Sinninghe Damste J.S."/>
        </authorList>
    </citation>
    <scope>NUCLEOTIDE SEQUENCE [LARGE SCALE GENOMIC DNA]</scope>
    <source>
        <strain evidence="2">NIOZ-UU36</strain>
    </source>
</reference>
<feature type="transmembrane region" description="Helical" evidence="1">
    <location>
        <begin position="38"/>
        <end position="64"/>
    </location>
</feature>
<organism evidence="2 3">
    <name type="scientific">Candidatus Desulfolinea nitratireducens</name>
    <dbReference type="NCBI Taxonomy" id="2841698"/>
    <lineage>
        <taxon>Bacteria</taxon>
        <taxon>Bacillati</taxon>
        <taxon>Chloroflexota</taxon>
        <taxon>Anaerolineae</taxon>
        <taxon>Anaerolineales</taxon>
        <taxon>Anaerolineales incertae sedis</taxon>
        <taxon>Candidatus Desulfolinea</taxon>
    </lineage>
</organism>
<keyword evidence="1" id="KW-0472">Membrane</keyword>
<feature type="transmembrane region" description="Helical" evidence="1">
    <location>
        <begin position="12"/>
        <end position="32"/>
    </location>
</feature>
<dbReference type="AlphaFoldDB" id="A0A8J6NKY0"/>
<evidence type="ECO:0000313" key="2">
    <source>
        <dbReference type="EMBL" id="MBC8334810.1"/>
    </source>
</evidence>
<feature type="transmembrane region" description="Helical" evidence="1">
    <location>
        <begin position="108"/>
        <end position="126"/>
    </location>
</feature>
<proteinExistence type="predicted"/>
<keyword evidence="1" id="KW-0812">Transmembrane</keyword>
<protein>
    <submittedName>
        <fullName evidence="2">Uncharacterized protein</fullName>
    </submittedName>
</protein>
<gene>
    <name evidence="2" type="ORF">H8E29_06060</name>
</gene>
<keyword evidence="1" id="KW-1133">Transmembrane helix</keyword>
<dbReference type="Proteomes" id="UP000614469">
    <property type="component" value="Unassembled WGS sequence"/>
</dbReference>
<comment type="caution">
    <text evidence="2">The sequence shown here is derived from an EMBL/GenBank/DDBJ whole genome shotgun (WGS) entry which is preliminary data.</text>
</comment>
<sequence length="132" mass="14577">MTVQTNTSNTSIRPILYGNAIFSGISGLYFAAASKSVATFLGIEASFIVLELGLGLMLFAGLLFYYDSRPSIPQKFVLFAIIADSIWVLTSVLLLVTNWVPFSVEGKWAVGIIAIIVDIFAGLQFFQWRKMR</sequence>
<evidence type="ECO:0000313" key="3">
    <source>
        <dbReference type="Proteomes" id="UP000614469"/>
    </source>
</evidence>
<evidence type="ECO:0000256" key="1">
    <source>
        <dbReference type="SAM" id="Phobius"/>
    </source>
</evidence>
<feature type="transmembrane region" description="Helical" evidence="1">
    <location>
        <begin position="76"/>
        <end position="96"/>
    </location>
</feature>